<evidence type="ECO:0000259" key="13">
    <source>
        <dbReference type="PROSITE" id="PS50878"/>
    </source>
</evidence>
<feature type="coiled-coil region" evidence="11">
    <location>
        <begin position="922"/>
        <end position="954"/>
    </location>
</feature>
<dbReference type="InterPro" id="IPR000477">
    <property type="entry name" value="RT_dom"/>
</dbReference>
<feature type="region of interest" description="Disordered" evidence="12">
    <location>
        <begin position="295"/>
        <end position="326"/>
    </location>
</feature>
<dbReference type="PANTHER" id="PTHR22884">
    <property type="entry name" value="SET DOMAIN PROTEINS"/>
    <property type="match status" value="1"/>
</dbReference>
<dbReference type="Pfam" id="PF00078">
    <property type="entry name" value="RVT_1"/>
    <property type="match status" value="1"/>
</dbReference>
<keyword evidence="5" id="KW-0808">Transferase</keyword>
<evidence type="ECO:0000259" key="14">
    <source>
        <dbReference type="PROSITE" id="PS51050"/>
    </source>
</evidence>
<dbReference type="Gene3D" id="2.170.270.10">
    <property type="entry name" value="SET domain"/>
    <property type="match status" value="1"/>
</dbReference>
<dbReference type="InterPro" id="IPR046341">
    <property type="entry name" value="SET_dom_sf"/>
</dbReference>
<evidence type="ECO:0000259" key="15">
    <source>
        <dbReference type="PROSITE" id="PS51215"/>
    </source>
</evidence>
<evidence type="ECO:0000256" key="3">
    <source>
        <dbReference type="ARBA" id="ARBA00022454"/>
    </source>
</evidence>
<dbReference type="CDD" id="cd01650">
    <property type="entry name" value="RT_nLTR_like"/>
    <property type="match status" value="1"/>
</dbReference>
<organism evidence="16 17">
    <name type="scientific">Cuscuta campestris</name>
    <dbReference type="NCBI Taxonomy" id="132261"/>
    <lineage>
        <taxon>Eukaryota</taxon>
        <taxon>Viridiplantae</taxon>
        <taxon>Streptophyta</taxon>
        <taxon>Embryophyta</taxon>
        <taxon>Tracheophyta</taxon>
        <taxon>Spermatophyta</taxon>
        <taxon>Magnoliopsida</taxon>
        <taxon>eudicotyledons</taxon>
        <taxon>Gunneridae</taxon>
        <taxon>Pentapetalae</taxon>
        <taxon>asterids</taxon>
        <taxon>lamiids</taxon>
        <taxon>Solanales</taxon>
        <taxon>Convolvulaceae</taxon>
        <taxon>Cuscuteae</taxon>
        <taxon>Cuscuta</taxon>
        <taxon>Cuscuta subgen. Grammica</taxon>
        <taxon>Cuscuta sect. Cleistogrammica</taxon>
    </lineage>
</organism>
<evidence type="ECO:0000256" key="11">
    <source>
        <dbReference type="SAM" id="Coils"/>
    </source>
</evidence>
<evidence type="ECO:0000256" key="1">
    <source>
        <dbReference type="ARBA" id="ARBA00004123"/>
    </source>
</evidence>
<feature type="domain" description="Reverse transcriptase" evidence="13">
    <location>
        <begin position="1077"/>
        <end position="1189"/>
    </location>
</feature>
<dbReference type="GO" id="GO:0008270">
    <property type="term" value="F:zinc ion binding"/>
    <property type="evidence" value="ECO:0007669"/>
    <property type="project" value="UniProtKB-KW"/>
</dbReference>
<comment type="subcellular location">
    <subcellularLocation>
        <location evidence="2">Chromosome</location>
    </subcellularLocation>
    <subcellularLocation>
        <location evidence="1">Nucleus</location>
    </subcellularLocation>
</comment>
<dbReference type="GO" id="GO:0042054">
    <property type="term" value="F:histone methyltransferase activity"/>
    <property type="evidence" value="ECO:0007669"/>
    <property type="project" value="InterPro"/>
</dbReference>
<evidence type="ECO:0000256" key="12">
    <source>
        <dbReference type="SAM" id="MobiDB-lite"/>
    </source>
</evidence>
<dbReference type="GO" id="GO:0005694">
    <property type="term" value="C:chromosome"/>
    <property type="evidence" value="ECO:0007669"/>
    <property type="project" value="UniProtKB-SubCell"/>
</dbReference>
<evidence type="ECO:0000256" key="4">
    <source>
        <dbReference type="ARBA" id="ARBA00022603"/>
    </source>
</evidence>
<evidence type="ECO:0000256" key="5">
    <source>
        <dbReference type="ARBA" id="ARBA00022679"/>
    </source>
</evidence>
<evidence type="ECO:0008006" key="18">
    <source>
        <dbReference type="Google" id="ProtNLM"/>
    </source>
</evidence>
<evidence type="ECO:0000256" key="2">
    <source>
        <dbReference type="ARBA" id="ARBA00004286"/>
    </source>
</evidence>
<dbReference type="AlphaFoldDB" id="A0A484LDP4"/>
<protein>
    <recommendedName>
        <fullName evidence="18">CW-type domain-containing protein</fullName>
    </recommendedName>
</protein>
<dbReference type="InterPro" id="IPR006560">
    <property type="entry name" value="AWS_dom"/>
</dbReference>
<evidence type="ECO:0000256" key="6">
    <source>
        <dbReference type="ARBA" id="ARBA00022691"/>
    </source>
</evidence>
<dbReference type="Pfam" id="PF07496">
    <property type="entry name" value="zf-CW"/>
    <property type="match status" value="1"/>
</dbReference>
<accession>A0A484LDP4</accession>
<dbReference type="SMART" id="SM00570">
    <property type="entry name" value="AWS"/>
    <property type="match status" value="1"/>
</dbReference>
<dbReference type="GO" id="GO:0032259">
    <property type="term" value="P:methylation"/>
    <property type="evidence" value="ECO:0007669"/>
    <property type="project" value="UniProtKB-KW"/>
</dbReference>
<dbReference type="SUPFAM" id="SSF56672">
    <property type="entry name" value="DNA/RNA polymerases"/>
    <property type="match status" value="1"/>
</dbReference>
<feature type="region of interest" description="Disordered" evidence="12">
    <location>
        <begin position="503"/>
        <end position="535"/>
    </location>
</feature>
<dbReference type="EMBL" id="OOIL02001339">
    <property type="protein sequence ID" value="VFQ74434.1"/>
    <property type="molecule type" value="Genomic_DNA"/>
</dbReference>
<dbReference type="PROSITE" id="PS51215">
    <property type="entry name" value="AWS"/>
    <property type="match status" value="1"/>
</dbReference>
<evidence type="ECO:0000256" key="7">
    <source>
        <dbReference type="ARBA" id="ARBA00022723"/>
    </source>
</evidence>
<feature type="domain" description="AWS" evidence="15">
    <location>
        <begin position="698"/>
        <end position="748"/>
    </location>
</feature>
<keyword evidence="3" id="KW-0158">Chromosome</keyword>
<reference evidence="16 17" key="1">
    <citation type="submission" date="2018-04" db="EMBL/GenBank/DDBJ databases">
        <authorList>
            <person name="Vogel A."/>
        </authorList>
    </citation>
    <scope>NUCLEOTIDE SEQUENCE [LARGE SCALE GENOMIC DNA]</scope>
</reference>
<evidence type="ECO:0000256" key="9">
    <source>
        <dbReference type="ARBA" id="ARBA00022833"/>
    </source>
</evidence>
<evidence type="ECO:0000256" key="8">
    <source>
        <dbReference type="ARBA" id="ARBA00022771"/>
    </source>
</evidence>
<dbReference type="SUPFAM" id="SSF82199">
    <property type="entry name" value="SET domain"/>
    <property type="match status" value="1"/>
</dbReference>
<feature type="region of interest" description="Disordered" evidence="12">
    <location>
        <begin position="169"/>
        <end position="197"/>
    </location>
</feature>
<keyword evidence="7" id="KW-0479">Metal-binding</keyword>
<evidence type="ECO:0000313" key="17">
    <source>
        <dbReference type="Proteomes" id="UP000595140"/>
    </source>
</evidence>
<gene>
    <name evidence="16" type="ORF">CCAM_LOCUS16210</name>
</gene>
<dbReference type="Pfam" id="PF17907">
    <property type="entry name" value="AWS"/>
    <property type="match status" value="1"/>
</dbReference>
<dbReference type="OrthoDB" id="422362at2759"/>
<keyword evidence="6" id="KW-0949">S-adenosyl-L-methionine</keyword>
<feature type="compositionally biased region" description="Polar residues" evidence="12">
    <location>
        <begin position="503"/>
        <end position="519"/>
    </location>
</feature>
<keyword evidence="17" id="KW-1185">Reference proteome</keyword>
<feature type="domain" description="CW-type" evidence="14">
    <location>
        <begin position="586"/>
        <end position="640"/>
    </location>
</feature>
<dbReference type="Proteomes" id="UP000595140">
    <property type="component" value="Unassembled WGS sequence"/>
</dbReference>
<keyword evidence="4" id="KW-0489">Methyltransferase</keyword>
<keyword evidence="9" id="KW-0862">Zinc</keyword>
<keyword evidence="8" id="KW-0863">Zinc-finger</keyword>
<keyword evidence="10" id="KW-0539">Nucleus</keyword>
<proteinExistence type="predicted"/>
<keyword evidence="11" id="KW-0175">Coiled coil</keyword>
<dbReference type="InterPro" id="IPR011124">
    <property type="entry name" value="Znf_CW"/>
</dbReference>
<dbReference type="InterPro" id="IPR050777">
    <property type="entry name" value="SET2_Histone-Lys_MeTrsfase"/>
</dbReference>
<sequence length="1189" mass="133060">MIPQTLVGENVCDCNRKSSSTVIKLSPSTISSEPFSGRDDKLSKTGSVNASGTDVLCTAFDYVNIAQLSEHKYGKRRGSPKSDDAMERKCSEIVCMTPCECGQKSLPLHNELKQPARNTRREAAKRVAFDMDNLSIMRRRRTTCRKQTRASVWGSLRDAVQAFGGVETLKSDKRKSRRAKRCQKSEKKGKNQAVQSLQKSMTKTRICLKIKFGQRSLMDILPLVENGEETYSSICYEPTKGSENIGDLFVDKLNRSSRLNGLNESSDSSFMFYDASVTNACLASKSIVESPTEKYLASRHESPSQAEAVKPETPIDDMCSNPGTSPDSEVINLMTDAHISLNGLGNLRVKMSTQPSVAGRDVESICMLENCHTKEKKNDKFIKTVDCSVKATIHSSEIMSTEQTLVQPAQGDIKGDDSYHDQKDTSIVTTAENARRSVSSIELQPLSKMDDFRMSSVPVFEDSGERNHCCSLDTRSLVLQMPEKPHSSLEGLKILEIGRSNGVKESQSEVLKSPNTANSSKEKANKGKPARDYGAMKKNHGVQGLTELGNDPKTDGQTPSHCGQIASGNKIPGFLSNQIEECAAPVTPRSAWVQCDDCQKWRRITALLADQIEETNCKWICKDNNDKDFADCSIRQEKSNSAINAELEISDVSENEDASCSLSRSHPGKKSKVDQSPCWKLIKSNLFLHRSRKSQTIDEVMVCQCKPPSDGRMGCEDGCLNRMLNIECVQGTCPCGEQCSNQQFQKRNYTNLKWFKCGKKGYGLQLLEAVSEGRFLIEYVGEVLDMNAYEKRQSEYASKGHKHFYFMTLYGGEGGVDGRGGVNGRVAAMVRLRQWAMTMMVGLAQLWWRGLVEMVGEWIDGGAGGNGGAGGEEGRGYGGGGGGDLMVAGLRKEGVRGKVEAKKVAYLRYMGCNVEEERAALRVEYKNARKEAKLEVTRAKNAAFERLYKDIEEKGSVNPLCRLAKVRERKARDLDHVRCVKDSDGRVLVETAKVAKRWGEYFSELLNAGGDQRLVLDELGHPGASRVYCRRIRLEEVVRALRVMRNGRAVGPDEIPVEFWKHAGRDAWVWLTKLFNVILRTAWMLDEWRESLLVPLFKGKGDIQSCENYRGIKLLSHTMKVWERVIEYRVRKEVCISENQFGFMPGRSTTEAIHLVRRLMEEYRARKKDLHMVFIDLEKAYDRVPREVL</sequence>
<dbReference type="Gene3D" id="3.30.40.100">
    <property type="match status" value="1"/>
</dbReference>
<dbReference type="PROSITE" id="PS50878">
    <property type="entry name" value="RT_POL"/>
    <property type="match status" value="1"/>
</dbReference>
<name>A0A484LDP4_9ASTE</name>
<evidence type="ECO:0000256" key="10">
    <source>
        <dbReference type="ARBA" id="ARBA00023242"/>
    </source>
</evidence>
<dbReference type="PROSITE" id="PS51050">
    <property type="entry name" value="ZF_CW"/>
    <property type="match status" value="1"/>
</dbReference>
<feature type="compositionally biased region" description="Basic residues" evidence="12">
    <location>
        <begin position="172"/>
        <end position="182"/>
    </location>
</feature>
<dbReference type="GO" id="GO:0005634">
    <property type="term" value="C:nucleus"/>
    <property type="evidence" value="ECO:0007669"/>
    <property type="project" value="UniProtKB-SubCell"/>
</dbReference>
<feature type="compositionally biased region" description="Basic and acidic residues" evidence="12">
    <location>
        <begin position="520"/>
        <end position="535"/>
    </location>
</feature>
<evidence type="ECO:0000313" key="16">
    <source>
        <dbReference type="EMBL" id="VFQ74434.1"/>
    </source>
</evidence>
<dbReference type="InterPro" id="IPR043502">
    <property type="entry name" value="DNA/RNA_pol_sf"/>
</dbReference>